<keyword evidence="2" id="KW-0378">Hydrolase</keyword>
<sequence length="612" mass="70618">MQTNPPANKRGLNTKASIKVAALNIRGHGHTDPSHPKNKWNHVNQIMRDRKIAILVVGEAHMDAERKDNIEHLFGARLKIHYSKRTDTANAAGIAIVLNKQLISAERVQTHTIVDGHALLLETTWHREEKIVILAIYAPNQTVADNVAFWTQISDFFTRNPRIPKPDMMAGDFNMVEEEIDRLPMGSDRAQAQSFEDLKVQLQLADGWRQTYPTRKAYTYMQNRPGGLRSHARLDRIYIKPPMETNTFEWRIQSPGLSTDHSLVSVRLTCDSALTIGKGRWLPDLLKTLIMYDKHLRSFIERKGIALQEKLDDLENQPNNRFSAQTLWASFQDSIAEEARKRAKIIIPKLEKQIRETEASLHLIEEDAILSDEERSLSITLLSEKLAELENRRHQSTREVIKARNALQAETISRYWSSLNKSKTPRETIQRLHIPRNENMIVGPNEDSQRMANMMAQFHGNLQEDENQPDQAIRTETIQRILHRITKRAPVEHSQRMSELLTDDDVEEALRLSANHKAPGLNGIPYEVWKILHARYKDAIAHKRPAFNIIKTLRRVYNDIERYGLAENSKFSESWMCPLYKKNDRAEMANYRPISLLNSDYKIMTKALTIKL</sequence>
<name>A0AA38U9G8_9AGAR</name>
<dbReference type="Gene3D" id="3.60.10.10">
    <property type="entry name" value="Endonuclease/exonuclease/phosphatase"/>
    <property type="match status" value="1"/>
</dbReference>
<keyword evidence="2" id="KW-0540">Nuclease</keyword>
<dbReference type="PANTHER" id="PTHR19446">
    <property type="entry name" value="REVERSE TRANSCRIPTASES"/>
    <property type="match status" value="1"/>
</dbReference>
<dbReference type="EMBL" id="MU806571">
    <property type="protein sequence ID" value="KAJ3834165.1"/>
    <property type="molecule type" value="Genomic_DNA"/>
</dbReference>
<proteinExistence type="predicted"/>
<reference evidence="2" key="1">
    <citation type="submission" date="2022-08" db="EMBL/GenBank/DDBJ databases">
        <authorList>
            <consortium name="DOE Joint Genome Institute"/>
            <person name="Min B."/>
            <person name="Riley R."/>
            <person name="Sierra-Patev S."/>
            <person name="Naranjo-Ortiz M."/>
            <person name="Looney B."/>
            <person name="Konkel Z."/>
            <person name="Slot J.C."/>
            <person name="Sakamoto Y."/>
            <person name="Steenwyk J.L."/>
            <person name="Rokas A."/>
            <person name="Carro J."/>
            <person name="Camarero S."/>
            <person name="Ferreira P."/>
            <person name="Molpeceres G."/>
            <person name="Ruiz-Duenas F.J."/>
            <person name="Serrano A."/>
            <person name="Henrissat B."/>
            <person name="Drula E."/>
            <person name="Hughes K.W."/>
            <person name="Mata J.L."/>
            <person name="Ishikawa N.K."/>
            <person name="Vargas-Isla R."/>
            <person name="Ushijima S."/>
            <person name="Smith C.A."/>
            <person name="Ahrendt S."/>
            <person name="Andreopoulos W."/>
            <person name="He G."/>
            <person name="Labutti K."/>
            <person name="Lipzen A."/>
            <person name="Ng V."/>
            <person name="Sandor L."/>
            <person name="Barry K."/>
            <person name="Martinez A.T."/>
            <person name="Xiao Y."/>
            <person name="Gibbons J.G."/>
            <person name="Terashima K."/>
            <person name="Hibbett D.S."/>
            <person name="Grigoriev I.V."/>
        </authorList>
    </citation>
    <scope>NUCLEOTIDE SEQUENCE</scope>
    <source>
        <strain evidence="2">TFB9207</strain>
    </source>
</reference>
<dbReference type="Proteomes" id="UP001163846">
    <property type="component" value="Unassembled WGS sequence"/>
</dbReference>
<protein>
    <submittedName>
        <fullName evidence="2">Endonuclease/exonuclease/phosphatase</fullName>
    </submittedName>
</protein>
<dbReference type="SUPFAM" id="SSF56219">
    <property type="entry name" value="DNase I-like"/>
    <property type="match status" value="1"/>
</dbReference>
<comment type="caution">
    <text evidence="2">The sequence shown here is derived from an EMBL/GenBank/DDBJ whole genome shotgun (WGS) entry which is preliminary data.</text>
</comment>
<dbReference type="InterPro" id="IPR036691">
    <property type="entry name" value="Endo/exonu/phosph_ase_sf"/>
</dbReference>
<evidence type="ECO:0000313" key="2">
    <source>
        <dbReference type="EMBL" id="KAJ3834165.1"/>
    </source>
</evidence>
<keyword evidence="3" id="KW-1185">Reference proteome</keyword>
<keyword evidence="2" id="KW-0255">Endonuclease</keyword>
<keyword evidence="1" id="KW-0175">Coiled coil</keyword>
<dbReference type="GO" id="GO:0004519">
    <property type="term" value="F:endonuclease activity"/>
    <property type="evidence" value="ECO:0007669"/>
    <property type="project" value="UniProtKB-KW"/>
</dbReference>
<gene>
    <name evidence="2" type="ORF">F5878DRAFT_545320</name>
</gene>
<accession>A0AA38U9G8</accession>
<organism evidence="2 3">
    <name type="scientific">Lentinula raphanica</name>
    <dbReference type="NCBI Taxonomy" id="153919"/>
    <lineage>
        <taxon>Eukaryota</taxon>
        <taxon>Fungi</taxon>
        <taxon>Dikarya</taxon>
        <taxon>Basidiomycota</taxon>
        <taxon>Agaricomycotina</taxon>
        <taxon>Agaricomycetes</taxon>
        <taxon>Agaricomycetidae</taxon>
        <taxon>Agaricales</taxon>
        <taxon>Marasmiineae</taxon>
        <taxon>Omphalotaceae</taxon>
        <taxon>Lentinula</taxon>
    </lineage>
</organism>
<dbReference type="AlphaFoldDB" id="A0AA38U9G8"/>
<evidence type="ECO:0000256" key="1">
    <source>
        <dbReference type="SAM" id="Coils"/>
    </source>
</evidence>
<feature type="non-terminal residue" evidence="2">
    <location>
        <position position="1"/>
    </location>
</feature>
<feature type="coiled-coil region" evidence="1">
    <location>
        <begin position="347"/>
        <end position="406"/>
    </location>
</feature>
<evidence type="ECO:0000313" key="3">
    <source>
        <dbReference type="Proteomes" id="UP001163846"/>
    </source>
</evidence>